<dbReference type="InterPro" id="IPR050642">
    <property type="entry name" value="PDH_E1_Alpha_Subunit"/>
</dbReference>
<evidence type="ECO:0000256" key="2">
    <source>
        <dbReference type="ARBA" id="ARBA00023002"/>
    </source>
</evidence>
<comment type="caution">
    <text evidence="5">The sequence shown here is derived from an EMBL/GenBank/DDBJ whole genome shotgun (WGS) entry which is preliminary data.</text>
</comment>
<dbReference type="InterPro" id="IPR029061">
    <property type="entry name" value="THDP-binding"/>
</dbReference>
<dbReference type="EMBL" id="JACHHZ010000001">
    <property type="protein sequence ID" value="MBB6091609.1"/>
    <property type="molecule type" value="Genomic_DNA"/>
</dbReference>
<accession>A0A841HGP9</accession>
<dbReference type="Pfam" id="PF00676">
    <property type="entry name" value="E1_dh"/>
    <property type="match status" value="1"/>
</dbReference>
<name>A0A841HGP9_9GAMM</name>
<dbReference type="RefSeq" id="WP_221303974.1">
    <property type="nucleotide sequence ID" value="NZ_JACHHZ010000001.1"/>
</dbReference>
<keyword evidence="2 5" id="KW-0560">Oxidoreductase</keyword>
<evidence type="ECO:0000313" key="6">
    <source>
        <dbReference type="Proteomes" id="UP000588068"/>
    </source>
</evidence>
<comment type="cofactor">
    <cofactor evidence="1">
        <name>thiamine diphosphate</name>
        <dbReference type="ChEBI" id="CHEBI:58937"/>
    </cofactor>
</comment>
<dbReference type="CDD" id="cd02000">
    <property type="entry name" value="TPP_E1_PDC_ADC_BCADC"/>
    <property type="match status" value="1"/>
</dbReference>
<dbReference type="PANTHER" id="PTHR11516:SF60">
    <property type="entry name" value="PYRUVATE DEHYDROGENASE E1 COMPONENT SUBUNIT ALPHA"/>
    <property type="match status" value="1"/>
</dbReference>
<organism evidence="5 6">
    <name type="scientific">Povalibacter uvarum</name>
    <dbReference type="NCBI Taxonomy" id="732238"/>
    <lineage>
        <taxon>Bacteria</taxon>
        <taxon>Pseudomonadati</taxon>
        <taxon>Pseudomonadota</taxon>
        <taxon>Gammaproteobacteria</taxon>
        <taxon>Steroidobacterales</taxon>
        <taxon>Steroidobacteraceae</taxon>
        <taxon>Povalibacter</taxon>
    </lineage>
</organism>
<dbReference type="PANTHER" id="PTHR11516">
    <property type="entry name" value="PYRUVATE DEHYDROGENASE E1 COMPONENT, ALPHA SUBUNIT BACTERIAL AND ORGANELLAR"/>
    <property type="match status" value="1"/>
</dbReference>
<protein>
    <submittedName>
        <fullName evidence="5">Pyruvate dehydrogenase E1 component alpha subunit</fullName>
        <ecNumber evidence="5">1.2.4.1</ecNumber>
    </submittedName>
</protein>
<evidence type="ECO:0000313" key="5">
    <source>
        <dbReference type="EMBL" id="MBB6091609.1"/>
    </source>
</evidence>
<proteinExistence type="predicted"/>
<dbReference type="SUPFAM" id="SSF52518">
    <property type="entry name" value="Thiamin diphosphate-binding fold (THDP-binding)"/>
    <property type="match status" value="1"/>
</dbReference>
<dbReference type="Gene3D" id="3.40.50.970">
    <property type="match status" value="1"/>
</dbReference>
<dbReference type="GO" id="GO:0006086">
    <property type="term" value="P:pyruvate decarboxylation to acetyl-CoA"/>
    <property type="evidence" value="ECO:0007669"/>
    <property type="project" value="TreeGrafter"/>
</dbReference>
<gene>
    <name evidence="5" type="ORF">HNQ60_000455</name>
</gene>
<evidence type="ECO:0000256" key="3">
    <source>
        <dbReference type="ARBA" id="ARBA00023052"/>
    </source>
</evidence>
<dbReference type="GO" id="GO:0004739">
    <property type="term" value="F:pyruvate dehydrogenase (acetyl-transferring) activity"/>
    <property type="evidence" value="ECO:0007669"/>
    <property type="project" value="UniProtKB-EC"/>
</dbReference>
<dbReference type="Proteomes" id="UP000588068">
    <property type="component" value="Unassembled WGS sequence"/>
</dbReference>
<feature type="domain" description="Dehydrogenase E1 component" evidence="4">
    <location>
        <begin position="36"/>
        <end position="336"/>
    </location>
</feature>
<dbReference type="AlphaFoldDB" id="A0A841HGP9"/>
<reference evidence="5 6" key="1">
    <citation type="submission" date="2020-08" db="EMBL/GenBank/DDBJ databases">
        <title>Genomic Encyclopedia of Type Strains, Phase IV (KMG-IV): sequencing the most valuable type-strain genomes for metagenomic binning, comparative biology and taxonomic classification.</title>
        <authorList>
            <person name="Goeker M."/>
        </authorList>
    </citation>
    <scope>NUCLEOTIDE SEQUENCE [LARGE SCALE GENOMIC DNA]</scope>
    <source>
        <strain evidence="5 6">DSM 26723</strain>
    </source>
</reference>
<evidence type="ECO:0000256" key="1">
    <source>
        <dbReference type="ARBA" id="ARBA00001964"/>
    </source>
</evidence>
<evidence type="ECO:0000259" key="4">
    <source>
        <dbReference type="Pfam" id="PF00676"/>
    </source>
</evidence>
<dbReference type="EC" id="1.2.4.1" evidence="5"/>
<keyword evidence="3" id="KW-0786">Thiamine pyrophosphate</keyword>
<keyword evidence="5" id="KW-0670">Pyruvate</keyword>
<keyword evidence="6" id="KW-1185">Reference proteome</keyword>
<sequence>MSRTELGALADAAQFQGPIDIAACDVDELKAALRSMLKIRFVEQQLAAQRRDGHIGGPVHLGVGQEAVAVGVSAHLRRTDRVFGGHRSHSHLLALGSDVRRLFAEILGKDTGLSRGMGGSMHLWDKPNGFYGSTPIVAGTISLAVGAGLAAAMQKTGDVAVAYFGDGAVEEGVVHECLNLAQILKIPVLFVVENNLFSSHMHISLRQPKDATVRFAHAHDMAAELVDGNDIVEVKRAAGRLIERARAGEGPGFLEAVTQRWYGHVDWREDIDVGVNRSTADLDQWRRRDPVARLESALLSAGHMTRAEGEEIRRSLREEIESAWATAATDPYPAPEALLARVYIDK</sequence>
<dbReference type="InterPro" id="IPR001017">
    <property type="entry name" value="DH_E1"/>
</dbReference>